<keyword evidence="1" id="KW-0732">Signal</keyword>
<comment type="caution">
    <text evidence="2">The sequence shown here is derived from an EMBL/GenBank/DDBJ whole genome shotgun (WGS) entry which is preliminary data.</text>
</comment>
<organism evidence="2 3">
    <name type="scientific">Phlyctema vagabunda</name>
    <dbReference type="NCBI Taxonomy" id="108571"/>
    <lineage>
        <taxon>Eukaryota</taxon>
        <taxon>Fungi</taxon>
        <taxon>Dikarya</taxon>
        <taxon>Ascomycota</taxon>
        <taxon>Pezizomycotina</taxon>
        <taxon>Leotiomycetes</taxon>
        <taxon>Helotiales</taxon>
        <taxon>Dermateaceae</taxon>
        <taxon>Phlyctema</taxon>
    </lineage>
</organism>
<sequence length="179" mass="18013">MKYSLAALAFAAGAVAQYMNGTETNGTVYYTTQVVTALTTFCPSATQLTYNGVIYTITEATTLTVTDCPCTLTHTSKPVPAPSTILYTSCPPSNTGAPPAPPAKTIVPATGCPGGPDCPAVSNPLTVVYSTPTKTKTQTLPTGTGSVTGPSLTSFTGAANTQRVAGVLVAVGVVAAFAL</sequence>
<gene>
    <name evidence="2" type="ORF">PVAG01_09960</name>
</gene>
<proteinExistence type="predicted"/>
<dbReference type="PANTHER" id="PTHR35523">
    <property type="entry name" value="CELL WALL PROTEIN SED1"/>
    <property type="match status" value="1"/>
</dbReference>
<feature type="chain" id="PRO_5045595797" evidence="1">
    <location>
        <begin position="17"/>
        <end position="179"/>
    </location>
</feature>
<accession>A0ABR4P4L0</accession>
<name>A0ABR4P4L0_9HELO</name>
<reference evidence="2 3" key="1">
    <citation type="submission" date="2024-06" db="EMBL/GenBank/DDBJ databases">
        <title>Complete genome of Phlyctema vagabunda strain 19-DSS-EL-015.</title>
        <authorList>
            <person name="Fiorenzani C."/>
        </authorList>
    </citation>
    <scope>NUCLEOTIDE SEQUENCE [LARGE SCALE GENOMIC DNA]</scope>
    <source>
        <strain evidence="2 3">19-DSS-EL-015</strain>
    </source>
</reference>
<keyword evidence="3" id="KW-1185">Reference proteome</keyword>
<dbReference type="InterPro" id="IPR038843">
    <property type="entry name" value="Sed1/Spi1"/>
</dbReference>
<evidence type="ECO:0000313" key="3">
    <source>
        <dbReference type="Proteomes" id="UP001629113"/>
    </source>
</evidence>
<evidence type="ECO:0000313" key="2">
    <source>
        <dbReference type="EMBL" id="KAL3418244.1"/>
    </source>
</evidence>
<dbReference type="EMBL" id="JBFCZG010000009">
    <property type="protein sequence ID" value="KAL3418244.1"/>
    <property type="molecule type" value="Genomic_DNA"/>
</dbReference>
<protein>
    <submittedName>
        <fullName evidence="2">Mmc protein</fullName>
    </submittedName>
</protein>
<dbReference type="Proteomes" id="UP001629113">
    <property type="component" value="Unassembled WGS sequence"/>
</dbReference>
<evidence type="ECO:0000256" key="1">
    <source>
        <dbReference type="SAM" id="SignalP"/>
    </source>
</evidence>
<feature type="signal peptide" evidence="1">
    <location>
        <begin position="1"/>
        <end position="16"/>
    </location>
</feature>
<dbReference type="PANTHER" id="PTHR35523:SF1">
    <property type="entry name" value="CELL WALL PROTEIN SED1"/>
    <property type="match status" value="1"/>
</dbReference>